<proteinExistence type="inferred from homology"/>
<dbReference type="InterPro" id="IPR001245">
    <property type="entry name" value="Ser-Thr/Tyr_kinase_cat_dom"/>
</dbReference>
<reference evidence="7" key="1">
    <citation type="submission" date="2021-12" db="EMBL/GenBank/DDBJ databases">
        <authorList>
            <person name="King R."/>
        </authorList>
    </citation>
    <scope>NUCLEOTIDE SEQUENCE</scope>
</reference>
<dbReference type="PROSITE" id="PS00108">
    <property type="entry name" value="PROTEIN_KINASE_ST"/>
    <property type="match status" value="1"/>
</dbReference>
<dbReference type="PANTHER" id="PTHR44329:SF253">
    <property type="entry name" value="KINASE SUPPRESSOR OF RAS 2"/>
    <property type="match status" value="1"/>
</dbReference>
<dbReference type="GO" id="GO:0004674">
    <property type="term" value="F:protein serine/threonine kinase activity"/>
    <property type="evidence" value="ECO:0007669"/>
    <property type="project" value="UniProtKB-KW"/>
</dbReference>
<keyword evidence="1 5" id="KW-0723">Serine/threonine-protein kinase</keyword>
<feature type="domain" description="Protein kinase" evidence="6">
    <location>
        <begin position="1"/>
        <end position="230"/>
    </location>
</feature>
<dbReference type="Gene3D" id="3.30.200.20">
    <property type="entry name" value="Phosphorylase Kinase, domain 1"/>
    <property type="match status" value="1"/>
</dbReference>
<accession>A0A9N9R0L9</accession>
<name>A0A9N9R0L9_9NEOP</name>
<dbReference type="EMBL" id="OU893347">
    <property type="protein sequence ID" value="CAG9786953.1"/>
    <property type="molecule type" value="Genomic_DNA"/>
</dbReference>
<evidence type="ECO:0000256" key="5">
    <source>
        <dbReference type="RuleBase" id="RU000304"/>
    </source>
</evidence>
<dbReference type="FunFam" id="1.10.510.10:FF:000107">
    <property type="entry name" value="kinase suppressor of Ras 1"/>
    <property type="match status" value="1"/>
</dbReference>
<keyword evidence="3 4" id="KW-0067">ATP-binding</keyword>
<dbReference type="InterPro" id="IPR008271">
    <property type="entry name" value="Ser/Thr_kinase_AS"/>
</dbReference>
<dbReference type="PIRSF" id="PIRSF000654">
    <property type="entry name" value="Integrin-linked_kinase"/>
    <property type="match status" value="1"/>
</dbReference>
<dbReference type="GO" id="GO:0005524">
    <property type="term" value="F:ATP binding"/>
    <property type="evidence" value="ECO:0007669"/>
    <property type="project" value="UniProtKB-UniRule"/>
</dbReference>
<keyword evidence="1 5" id="KW-0418">Kinase</keyword>
<evidence type="ECO:0000256" key="4">
    <source>
        <dbReference type="PROSITE-ProRule" id="PRU10141"/>
    </source>
</evidence>
<dbReference type="SMART" id="SM00220">
    <property type="entry name" value="S_TKc"/>
    <property type="match status" value="1"/>
</dbReference>
<evidence type="ECO:0000256" key="2">
    <source>
        <dbReference type="ARBA" id="ARBA00022741"/>
    </source>
</evidence>
<dbReference type="SUPFAM" id="SSF56112">
    <property type="entry name" value="Protein kinase-like (PK-like)"/>
    <property type="match status" value="1"/>
</dbReference>
<dbReference type="PROSITE" id="PS00107">
    <property type="entry name" value="PROTEIN_KINASE_ATP"/>
    <property type="match status" value="1"/>
</dbReference>
<evidence type="ECO:0000259" key="6">
    <source>
        <dbReference type="PROSITE" id="PS50011"/>
    </source>
</evidence>
<dbReference type="InterPro" id="IPR017441">
    <property type="entry name" value="Protein_kinase_ATP_BS"/>
</dbReference>
<dbReference type="PANTHER" id="PTHR44329">
    <property type="entry name" value="SERINE/THREONINE-PROTEIN KINASE TNNI3K-RELATED"/>
    <property type="match status" value="1"/>
</dbReference>
<evidence type="ECO:0000313" key="7">
    <source>
        <dbReference type="EMBL" id="CAG9786953.1"/>
    </source>
</evidence>
<evidence type="ECO:0000313" key="8">
    <source>
        <dbReference type="Proteomes" id="UP001153714"/>
    </source>
</evidence>
<sequence>MKEWDIPYDELKLSEVIGKGRFGIVYRGSWHGAVAVKLLYVQSLGDDCVPLDTFKHEGMGYLHARGIIHKDLKTKNIFLENGKVVITDFGLFSVTKLCFGNNARGDSLGIPAGWLCYLAPELVRALRPHASLHLPFSKATDVYAFGTVWYELLCGEFPFKGQPPEAIIWQVGRGVKQSLANMQASRDIKDILMLCWAYRSSERPEFPRLLSTLQKLPRKRLARSPSHPVHLSRSADSVF</sequence>
<dbReference type="OrthoDB" id="774951at2759"/>
<dbReference type="GO" id="GO:0006950">
    <property type="term" value="P:response to stress"/>
    <property type="evidence" value="ECO:0007669"/>
    <property type="project" value="UniProtKB-ARBA"/>
</dbReference>
<dbReference type="Proteomes" id="UP001153714">
    <property type="component" value="Chromosome 16"/>
</dbReference>
<feature type="binding site" evidence="4">
    <location>
        <position position="37"/>
    </location>
    <ligand>
        <name>ATP</name>
        <dbReference type="ChEBI" id="CHEBI:30616"/>
    </ligand>
</feature>
<gene>
    <name evidence="7" type="ORF">DIATSA_LOCUS4869</name>
</gene>
<keyword evidence="2 4" id="KW-0547">Nucleotide-binding</keyword>
<dbReference type="InterPro" id="IPR011009">
    <property type="entry name" value="Kinase-like_dom_sf"/>
</dbReference>
<reference evidence="7" key="2">
    <citation type="submission" date="2022-10" db="EMBL/GenBank/DDBJ databases">
        <authorList>
            <consortium name="ENA_rothamsted_submissions"/>
            <consortium name="culmorum"/>
            <person name="King R."/>
        </authorList>
    </citation>
    <scope>NUCLEOTIDE SEQUENCE</scope>
</reference>
<dbReference type="InterPro" id="IPR000719">
    <property type="entry name" value="Prot_kinase_dom"/>
</dbReference>
<dbReference type="AlphaFoldDB" id="A0A9N9R0L9"/>
<dbReference type="PROSITE" id="PS50011">
    <property type="entry name" value="PROTEIN_KINASE_DOM"/>
    <property type="match status" value="1"/>
</dbReference>
<keyword evidence="1 5" id="KW-0808">Transferase</keyword>
<organism evidence="7 8">
    <name type="scientific">Diatraea saccharalis</name>
    <name type="common">sugarcane borer</name>
    <dbReference type="NCBI Taxonomy" id="40085"/>
    <lineage>
        <taxon>Eukaryota</taxon>
        <taxon>Metazoa</taxon>
        <taxon>Ecdysozoa</taxon>
        <taxon>Arthropoda</taxon>
        <taxon>Hexapoda</taxon>
        <taxon>Insecta</taxon>
        <taxon>Pterygota</taxon>
        <taxon>Neoptera</taxon>
        <taxon>Endopterygota</taxon>
        <taxon>Lepidoptera</taxon>
        <taxon>Glossata</taxon>
        <taxon>Ditrysia</taxon>
        <taxon>Pyraloidea</taxon>
        <taxon>Crambidae</taxon>
        <taxon>Crambinae</taxon>
        <taxon>Diatraea</taxon>
    </lineage>
</organism>
<dbReference type="InterPro" id="IPR051681">
    <property type="entry name" value="Ser/Thr_Kinases-Pseudokinases"/>
</dbReference>
<dbReference type="Gene3D" id="1.10.510.10">
    <property type="entry name" value="Transferase(Phosphotransferase) domain 1"/>
    <property type="match status" value="1"/>
</dbReference>
<evidence type="ECO:0000256" key="1">
    <source>
        <dbReference type="ARBA" id="ARBA00022527"/>
    </source>
</evidence>
<keyword evidence="8" id="KW-1185">Reference proteome</keyword>
<dbReference type="Pfam" id="PF07714">
    <property type="entry name" value="PK_Tyr_Ser-Thr"/>
    <property type="match status" value="1"/>
</dbReference>
<comment type="similarity">
    <text evidence="5">Belongs to the protein kinase superfamily.</text>
</comment>
<evidence type="ECO:0000256" key="3">
    <source>
        <dbReference type="ARBA" id="ARBA00022840"/>
    </source>
</evidence>
<protein>
    <recommendedName>
        <fullName evidence="6">Protein kinase domain-containing protein</fullName>
    </recommendedName>
</protein>